<dbReference type="AlphaFoldDB" id="A0A150STW9"/>
<dbReference type="CDD" id="cd06260">
    <property type="entry name" value="DUF820-like"/>
    <property type="match status" value="1"/>
</dbReference>
<dbReference type="Gene3D" id="3.90.1570.10">
    <property type="entry name" value="tt1808, chain A"/>
    <property type="match status" value="1"/>
</dbReference>
<reference evidence="3 4" key="1">
    <citation type="submission" date="2014-02" db="EMBL/GenBank/DDBJ databases">
        <title>The small core and large imbalanced accessory genome model reveals a collaborative survival strategy of Sorangium cellulosum strains in nature.</title>
        <authorList>
            <person name="Han K."/>
            <person name="Peng R."/>
            <person name="Blom J."/>
            <person name="Li Y.-Z."/>
        </authorList>
    </citation>
    <scope>NUCLEOTIDE SEQUENCE [LARGE SCALE GENOMIC DNA]</scope>
    <source>
        <strain evidence="3 4">So0011-07</strain>
    </source>
</reference>
<feature type="coiled-coil region" evidence="1">
    <location>
        <begin position="236"/>
        <end position="284"/>
    </location>
</feature>
<feature type="domain" description="Putative restriction endonuclease" evidence="2">
    <location>
        <begin position="45"/>
        <end position="169"/>
    </location>
</feature>
<dbReference type="EMBL" id="JEMB01000591">
    <property type="protein sequence ID" value="KYF95902.1"/>
    <property type="molecule type" value="Genomic_DNA"/>
</dbReference>
<dbReference type="SUPFAM" id="SSF52980">
    <property type="entry name" value="Restriction endonuclease-like"/>
    <property type="match status" value="1"/>
</dbReference>
<dbReference type="PANTHER" id="PTHR33352:SF3">
    <property type="entry name" value="SLR1612 PROTEIN"/>
    <property type="match status" value="1"/>
</dbReference>
<evidence type="ECO:0000256" key="1">
    <source>
        <dbReference type="SAM" id="Coils"/>
    </source>
</evidence>
<dbReference type="InterPro" id="IPR011335">
    <property type="entry name" value="Restrct_endonuc-II-like"/>
</dbReference>
<evidence type="ECO:0000313" key="3">
    <source>
        <dbReference type="EMBL" id="KYF95902.1"/>
    </source>
</evidence>
<dbReference type="InterPro" id="IPR008538">
    <property type="entry name" value="Uma2"/>
</dbReference>
<proteinExistence type="predicted"/>
<dbReference type="Proteomes" id="UP000075635">
    <property type="component" value="Unassembled WGS sequence"/>
</dbReference>
<protein>
    <recommendedName>
        <fullName evidence="2">Putative restriction endonuclease domain-containing protein</fullName>
    </recommendedName>
</protein>
<gene>
    <name evidence="3" type="ORF">BE17_47375</name>
</gene>
<comment type="caution">
    <text evidence="3">The sequence shown here is derived from an EMBL/GenBank/DDBJ whole genome shotgun (WGS) entry which is preliminary data.</text>
</comment>
<organism evidence="3 4">
    <name type="scientific">Sorangium cellulosum</name>
    <name type="common">Polyangium cellulosum</name>
    <dbReference type="NCBI Taxonomy" id="56"/>
    <lineage>
        <taxon>Bacteria</taxon>
        <taxon>Pseudomonadati</taxon>
        <taxon>Myxococcota</taxon>
        <taxon>Polyangia</taxon>
        <taxon>Polyangiales</taxon>
        <taxon>Polyangiaceae</taxon>
        <taxon>Sorangium</taxon>
    </lineage>
</organism>
<dbReference type="Pfam" id="PF05685">
    <property type="entry name" value="Uma2"/>
    <property type="match status" value="1"/>
</dbReference>
<name>A0A150STW9_SORCE</name>
<dbReference type="InterPro" id="IPR012296">
    <property type="entry name" value="Nuclease_put_TT1808"/>
</dbReference>
<sequence>MVQALPAGYLFDPADPRAPTSDQWARMTPDERARVVDMLPAEVPLELMPPEGDAHRKAKRDALDALDSFFRRVARKIYLSSELAVFYPGEPRFAPDLLAVLDVEPHERMRWAVDHEGKGLDLVIEVHVAGSRTKDHQLNVDRYARLGIREYFLFDRARLRLHAYRLPAAPEGDLSRPRAHQRIVPQAGRFASEVLGLDLLLDGPRLRFFAGNAPLEDADEMIARLGGMLDQVIAHQEDAQRVAEELAAELDKERRLREEEQRLREETERQLEQARAEIERLKAR</sequence>
<accession>A0A150STW9</accession>
<keyword evidence="1" id="KW-0175">Coiled coil</keyword>
<dbReference type="PANTHER" id="PTHR33352">
    <property type="entry name" value="SLR1095 PROTEIN"/>
    <property type="match status" value="1"/>
</dbReference>
<evidence type="ECO:0000313" key="4">
    <source>
        <dbReference type="Proteomes" id="UP000075635"/>
    </source>
</evidence>
<evidence type="ECO:0000259" key="2">
    <source>
        <dbReference type="Pfam" id="PF05685"/>
    </source>
</evidence>